<dbReference type="SUPFAM" id="SSF88697">
    <property type="entry name" value="PUA domain-like"/>
    <property type="match status" value="1"/>
</dbReference>
<proteinExistence type="predicted"/>
<dbReference type="InterPro" id="IPR015947">
    <property type="entry name" value="PUA-like_sf"/>
</dbReference>
<dbReference type="Proteomes" id="UP000011553">
    <property type="component" value="Unassembled WGS sequence"/>
</dbReference>
<comment type="caution">
    <text evidence="1">The sequence shown here is derived from an EMBL/GenBank/DDBJ whole genome shotgun (WGS) entry which is preliminary data.</text>
</comment>
<organism evidence="1 2">
    <name type="scientific">Haloferax denitrificans ATCC 35960</name>
    <dbReference type="NCBI Taxonomy" id="662478"/>
    <lineage>
        <taxon>Archaea</taxon>
        <taxon>Methanobacteriati</taxon>
        <taxon>Methanobacteriota</taxon>
        <taxon>Stenosarchaea group</taxon>
        <taxon>Halobacteria</taxon>
        <taxon>Halobacteriales</taxon>
        <taxon>Haloferacaceae</taxon>
        <taxon>Haloferax</taxon>
    </lineage>
</organism>
<dbReference type="AlphaFoldDB" id="M0JJA5"/>
<name>M0JJA5_9EURY</name>
<dbReference type="EMBL" id="AOLP01000001">
    <property type="protein sequence ID" value="EMA08433.1"/>
    <property type="molecule type" value="Genomic_DNA"/>
</dbReference>
<dbReference type="Gene3D" id="2.30.130.30">
    <property type="entry name" value="Hypothetical protein"/>
    <property type="match status" value="1"/>
</dbReference>
<gene>
    <name evidence="1" type="ORF">C438_01300</name>
</gene>
<sequence length="154" mass="17701">MNALLSIKPEFGEKILAGEKQYEFRRTTFSDANSIDFIYLYASSPVMQIIGGFTYNRIIEASPDELWELFGDQSGIEDQDRFMDYYEGAETGYAIEINTTYPLQKPITPTEIFEDFVPPVSFFYPGPEMDAVLRTYFPESVETEMTQLPQFSSD</sequence>
<reference evidence="1 2" key="1">
    <citation type="journal article" date="2014" name="PLoS Genet.">
        <title>Phylogenetically driven sequencing of extremely halophilic archaea reveals strategies for static and dynamic osmo-response.</title>
        <authorList>
            <person name="Becker E.A."/>
            <person name="Seitzer P.M."/>
            <person name="Tritt A."/>
            <person name="Larsen D."/>
            <person name="Krusor M."/>
            <person name="Yao A.I."/>
            <person name="Wu D."/>
            <person name="Madern D."/>
            <person name="Eisen J.A."/>
            <person name="Darling A.E."/>
            <person name="Facciotti M.T."/>
        </authorList>
    </citation>
    <scope>NUCLEOTIDE SEQUENCE [LARGE SCALE GENOMIC DNA]</scope>
    <source>
        <strain evidence="1 2">ATCC 35960</strain>
    </source>
</reference>
<keyword evidence="2" id="KW-1185">Reference proteome</keyword>
<protein>
    <recommendedName>
        <fullName evidence="3">ASCH domain-containing protein</fullName>
    </recommendedName>
</protein>
<accession>M0JJA5</accession>
<evidence type="ECO:0000313" key="2">
    <source>
        <dbReference type="Proteomes" id="UP000011553"/>
    </source>
</evidence>
<dbReference type="RefSeq" id="WP_004967417.1">
    <property type="nucleotide sequence ID" value="NZ_AOLP01000001.1"/>
</dbReference>
<evidence type="ECO:0000313" key="1">
    <source>
        <dbReference type="EMBL" id="EMA08433.1"/>
    </source>
</evidence>
<evidence type="ECO:0008006" key="3">
    <source>
        <dbReference type="Google" id="ProtNLM"/>
    </source>
</evidence>